<evidence type="ECO:0000256" key="10">
    <source>
        <dbReference type="SAM" id="Phobius"/>
    </source>
</evidence>
<feature type="transmembrane region" description="Helical" evidence="10">
    <location>
        <begin position="24"/>
        <end position="43"/>
    </location>
</feature>
<evidence type="ECO:0000256" key="6">
    <source>
        <dbReference type="ARBA" id="ARBA00022989"/>
    </source>
</evidence>
<name>A0A4Y2BA81_ARAVE</name>
<sequence>MQFNFFTNAAERLKHLSKKPSFRFGLPFLLFLFIGSFGLEHFASLRYEFRRNQLLKPENLEKLGIKKKEVSLEEEFEKYKKVDINSWENIRGPRPWEEPQQPQQQKSSA</sequence>
<evidence type="ECO:0000256" key="4">
    <source>
        <dbReference type="ARBA" id="ARBA00022692"/>
    </source>
</evidence>
<accession>A0A4Y2BA81</accession>
<comment type="similarity">
    <text evidence="2">Belongs to the COX16 family.</text>
</comment>
<proteinExistence type="inferred from homology"/>
<keyword evidence="4 10" id="KW-0812">Transmembrane</keyword>
<dbReference type="InterPro" id="IPR020164">
    <property type="entry name" value="Cyt_c_Oxase_assmbl_COX16"/>
</dbReference>
<comment type="subcellular location">
    <subcellularLocation>
        <location evidence="1">Mitochondrion inner membrane</location>
        <topology evidence="1">Single-pass membrane protein</topology>
    </subcellularLocation>
</comment>
<evidence type="ECO:0000256" key="2">
    <source>
        <dbReference type="ARBA" id="ARBA00008370"/>
    </source>
</evidence>
<dbReference type="OrthoDB" id="5516033at2759"/>
<evidence type="ECO:0000256" key="5">
    <source>
        <dbReference type="ARBA" id="ARBA00022792"/>
    </source>
</evidence>
<keyword evidence="5" id="KW-0999">Mitochondrion inner membrane</keyword>
<dbReference type="EMBL" id="BGPR01000058">
    <property type="protein sequence ID" value="GBL88186.1"/>
    <property type="molecule type" value="Genomic_DNA"/>
</dbReference>
<evidence type="ECO:0000256" key="8">
    <source>
        <dbReference type="ARBA" id="ARBA00023136"/>
    </source>
</evidence>
<feature type="compositionally biased region" description="Low complexity" evidence="9">
    <location>
        <begin position="98"/>
        <end position="109"/>
    </location>
</feature>
<evidence type="ECO:0000313" key="12">
    <source>
        <dbReference type="Proteomes" id="UP000499080"/>
    </source>
</evidence>
<organism evidence="11 12">
    <name type="scientific">Araneus ventricosus</name>
    <name type="common">Orbweaver spider</name>
    <name type="synonym">Epeira ventricosa</name>
    <dbReference type="NCBI Taxonomy" id="182803"/>
    <lineage>
        <taxon>Eukaryota</taxon>
        <taxon>Metazoa</taxon>
        <taxon>Ecdysozoa</taxon>
        <taxon>Arthropoda</taxon>
        <taxon>Chelicerata</taxon>
        <taxon>Arachnida</taxon>
        <taxon>Araneae</taxon>
        <taxon>Araneomorphae</taxon>
        <taxon>Entelegynae</taxon>
        <taxon>Araneoidea</taxon>
        <taxon>Araneidae</taxon>
        <taxon>Araneus</taxon>
    </lineage>
</organism>
<keyword evidence="6 10" id="KW-1133">Transmembrane helix</keyword>
<reference evidence="11 12" key="1">
    <citation type="journal article" date="2019" name="Sci. Rep.">
        <title>Orb-weaving spider Araneus ventricosus genome elucidates the spidroin gene catalogue.</title>
        <authorList>
            <person name="Kono N."/>
            <person name="Nakamura H."/>
            <person name="Ohtoshi R."/>
            <person name="Moran D.A.P."/>
            <person name="Shinohara A."/>
            <person name="Yoshida Y."/>
            <person name="Fujiwara M."/>
            <person name="Mori M."/>
            <person name="Tomita M."/>
            <person name="Arakawa K."/>
        </authorList>
    </citation>
    <scope>NUCLEOTIDE SEQUENCE [LARGE SCALE GENOMIC DNA]</scope>
</reference>
<evidence type="ECO:0000256" key="3">
    <source>
        <dbReference type="ARBA" id="ARBA00021814"/>
    </source>
</evidence>
<dbReference type="Pfam" id="PF14138">
    <property type="entry name" value="COX16"/>
    <property type="match status" value="1"/>
</dbReference>
<dbReference type="Proteomes" id="UP000499080">
    <property type="component" value="Unassembled WGS sequence"/>
</dbReference>
<dbReference type="GO" id="GO:0005743">
    <property type="term" value="C:mitochondrial inner membrane"/>
    <property type="evidence" value="ECO:0007669"/>
    <property type="project" value="UniProtKB-SubCell"/>
</dbReference>
<evidence type="ECO:0000256" key="7">
    <source>
        <dbReference type="ARBA" id="ARBA00023128"/>
    </source>
</evidence>
<evidence type="ECO:0000313" key="11">
    <source>
        <dbReference type="EMBL" id="GBL88186.1"/>
    </source>
</evidence>
<dbReference type="PANTHER" id="PTHR17130">
    <property type="entry name" value="MITOCHONDRIAL OUTER MEMBRANE PROTEIN 25"/>
    <property type="match status" value="1"/>
</dbReference>
<keyword evidence="8 10" id="KW-0472">Membrane</keyword>
<dbReference type="AlphaFoldDB" id="A0A4Y2BA81"/>
<keyword evidence="7" id="KW-0496">Mitochondrion</keyword>
<dbReference type="GO" id="GO:0033617">
    <property type="term" value="P:mitochondrial respiratory chain complex IV assembly"/>
    <property type="evidence" value="ECO:0007669"/>
    <property type="project" value="TreeGrafter"/>
</dbReference>
<feature type="region of interest" description="Disordered" evidence="9">
    <location>
        <begin position="89"/>
        <end position="109"/>
    </location>
</feature>
<evidence type="ECO:0000256" key="9">
    <source>
        <dbReference type="SAM" id="MobiDB-lite"/>
    </source>
</evidence>
<dbReference type="PANTHER" id="PTHR17130:SF14">
    <property type="entry name" value="CYTOCHROME C OXIDASE ASSEMBLY PROTEIN COX16 HOMOLOG, MITOCHONDRIAL"/>
    <property type="match status" value="1"/>
</dbReference>
<evidence type="ECO:0000256" key="1">
    <source>
        <dbReference type="ARBA" id="ARBA00004434"/>
    </source>
</evidence>
<gene>
    <name evidence="11" type="ORF">AVEN_117777_1</name>
</gene>
<comment type="caution">
    <text evidence="11">The sequence shown here is derived from an EMBL/GenBank/DDBJ whole genome shotgun (WGS) entry which is preliminary data.</text>
</comment>
<keyword evidence="12" id="KW-1185">Reference proteome</keyword>
<protein>
    <recommendedName>
        <fullName evidence="3">Cytochrome c oxidase assembly protein COX16 homolog, mitochondrial</fullName>
    </recommendedName>
</protein>